<evidence type="ECO:0008006" key="5">
    <source>
        <dbReference type="Google" id="ProtNLM"/>
    </source>
</evidence>
<organism evidence="3 4">
    <name type="scientific">Falsiroseomonas oleicola</name>
    <dbReference type="NCBI Taxonomy" id="2801474"/>
    <lineage>
        <taxon>Bacteria</taxon>
        <taxon>Pseudomonadati</taxon>
        <taxon>Pseudomonadota</taxon>
        <taxon>Alphaproteobacteria</taxon>
        <taxon>Acetobacterales</taxon>
        <taxon>Roseomonadaceae</taxon>
        <taxon>Falsiroseomonas</taxon>
    </lineage>
</organism>
<evidence type="ECO:0000313" key="4">
    <source>
        <dbReference type="Proteomes" id="UP000689967"/>
    </source>
</evidence>
<dbReference type="EMBL" id="JAERQM010000004">
    <property type="protein sequence ID" value="MBU8544991.1"/>
    <property type="molecule type" value="Genomic_DNA"/>
</dbReference>
<accession>A0ABS6HBY5</accession>
<evidence type="ECO:0000256" key="2">
    <source>
        <dbReference type="SAM" id="MobiDB-lite"/>
    </source>
</evidence>
<feature type="coiled-coil region" evidence="1">
    <location>
        <begin position="98"/>
        <end position="156"/>
    </location>
</feature>
<keyword evidence="1" id="KW-0175">Coiled coil</keyword>
<name>A0ABS6HBY5_9PROT</name>
<sequence length="227" mass="24587">MARIAKPAAPNPAARPTAAAPAAAPRRLRLPRPRLLPIAFAVMAVLAGTKLERMWRSGEGTAIAAEPAPARPATPAPAAARAAPAEPTPEQQAERAILESLRARRAAIEAREAQAVARETMVAAAERRLAQRVEELVGLQQQLEALERERAAREEAGMRGLVKLYEGMRPRDAAVIFDELEMPVLVRIMDQMREAKAAPVMGAMRPERARALTAELARLRAARISTQ</sequence>
<comment type="caution">
    <text evidence="3">The sequence shown here is derived from an EMBL/GenBank/DDBJ whole genome shotgun (WGS) entry which is preliminary data.</text>
</comment>
<dbReference type="Proteomes" id="UP000689967">
    <property type="component" value="Unassembled WGS sequence"/>
</dbReference>
<feature type="compositionally biased region" description="Low complexity" evidence="2">
    <location>
        <begin position="76"/>
        <end position="91"/>
    </location>
</feature>
<feature type="region of interest" description="Disordered" evidence="2">
    <location>
        <begin position="1"/>
        <end position="24"/>
    </location>
</feature>
<keyword evidence="4" id="KW-1185">Reference proteome</keyword>
<reference evidence="3 4" key="1">
    <citation type="submission" date="2021-01" db="EMBL/GenBank/DDBJ databases">
        <title>Roseomonas sp. nov, a bacterium isolated from an oil production mixture in Yumen Oilfield.</title>
        <authorList>
            <person name="Wu D."/>
        </authorList>
    </citation>
    <scope>NUCLEOTIDE SEQUENCE [LARGE SCALE GENOMIC DNA]</scope>
    <source>
        <strain evidence="3 4">ROY-5-3</strain>
    </source>
</reference>
<feature type="region of interest" description="Disordered" evidence="2">
    <location>
        <begin position="62"/>
        <end position="92"/>
    </location>
</feature>
<dbReference type="RefSeq" id="WP_216876691.1">
    <property type="nucleotide sequence ID" value="NZ_JAERQM010000004.1"/>
</dbReference>
<proteinExistence type="predicted"/>
<evidence type="ECO:0000313" key="3">
    <source>
        <dbReference type="EMBL" id="MBU8544991.1"/>
    </source>
</evidence>
<evidence type="ECO:0000256" key="1">
    <source>
        <dbReference type="SAM" id="Coils"/>
    </source>
</evidence>
<gene>
    <name evidence="3" type="ORF">JJQ90_14825</name>
</gene>
<protein>
    <recommendedName>
        <fullName evidence="5">Magnesium transporter MgtE intracellular domain-containing protein</fullName>
    </recommendedName>
</protein>